<dbReference type="Proteomes" id="UP001189429">
    <property type="component" value="Unassembled WGS sequence"/>
</dbReference>
<dbReference type="PIRSF" id="PIRSF000097">
    <property type="entry name" value="AKR"/>
    <property type="match status" value="1"/>
</dbReference>
<dbReference type="PRINTS" id="PR00069">
    <property type="entry name" value="ALDKETRDTASE"/>
</dbReference>
<evidence type="ECO:0000313" key="3">
    <source>
        <dbReference type="Proteomes" id="UP001189429"/>
    </source>
</evidence>
<dbReference type="PROSITE" id="PS00062">
    <property type="entry name" value="ALDOKETO_REDUCTASE_2"/>
    <property type="match status" value="1"/>
</dbReference>
<gene>
    <name evidence="2" type="ORF">PCOR1329_LOCUS28694</name>
</gene>
<feature type="domain" description="NADP-dependent oxidoreductase" evidence="1">
    <location>
        <begin position="161"/>
        <end position="216"/>
    </location>
</feature>
<protein>
    <recommendedName>
        <fullName evidence="1">NADP-dependent oxidoreductase domain-containing protein</fullName>
    </recommendedName>
</protein>
<keyword evidence="3" id="KW-1185">Reference proteome</keyword>
<dbReference type="Pfam" id="PF00248">
    <property type="entry name" value="Aldo_ket_red"/>
    <property type="match status" value="2"/>
</dbReference>
<dbReference type="InterPro" id="IPR020471">
    <property type="entry name" value="AKR"/>
</dbReference>
<feature type="domain" description="NADP-dependent oxidoreductase" evidence="1">
    <location>
        <begin position="2"/>
        <end position="146"/>
    </location>
</feature>
<dbReference type="EMBL" id="CAUYUJ010010646">
    <property type="protein sequence ID" value="CAK0829902.1"/>
    <property type="molecule type" value="Genomic_DNA"/>
</dbReference>
<evidence type="ECO:0000259" key="1">
    <source>
        <dbReference type="Pfam" id="PF00248"/>
    </source>
</evidence>
<dbReference type="Gene3D" id="3.20.20.100">
    <property type="entry name" value="NADP-dependent oxidoreductase domain"/>
    <property type="match status" value="1"/>
</dbReference>
<dbReference type="PANTHER" id="PTHR43827:SF8">
    <property type="entry name" value="ALDO_KETO REDUCTASE FAMILY PROTEIN"/>
    <property type="match status" value="1"/>
</dbReference>
<evidence type="ECO:0000313" key="2">
    <source>
        <dbReference type="EMBL" id="CAK0829902.1"/>
    </source>
</evidence>
<comment type="caution">
    <text evidence="2">The sequence shown here is derived from an EMBL/GenBank/DDBJ whole genome shotgun (WGS) entry which is preliminary data.</text>
</comment>
<dbReference type="PANTHER" id="PTHR43827">
    <property type="entry name" value="2,5-DIKETO-D-GLUCONIC ACID REDUCTASE"/>
    <property type="match status" value="1"/>
</dbReference>
<organism evidence="2 3">
    <name type="scientific">Prorocentrum cordatum</name>
    <dbReference type="NCBI Taxonomy" id="2364126"/>
    <lineage>
        <taxon>Eukaryota</taxon>
        <taxon>Sar</taxon>
        <taxon>Alveolata</taxon>
        <taxon>Dinophyceae</taxon>
        <taxon>Prorocentrales</taxon>
        <taxon>Prorocentraceae</taxon>
        <taxon>Prorocentrum</taxon>
    </lineage>
</organism>
<accession>A0ABN9SDA3</accession>
<dbReference type="InterPro" id="IPR018170">
    <property type="entry name" value="Aldo/ket_reductase_CS"/>
</dbReference>
<dbReference type="InterPro" id="IPR023210">
    <property type="entry name" value="NADP_OxRdtase_dom"/>
</dbReference>
<reference evidence="2" key="1">
    <citation type="submission" date="2023-10" db="EMBL/GenBank/DDBJ databases">
        <authorList>
            <person name="Chen Y."/>
            <person name="Shah S."/>
            <person name="Dougan E. K."/>
            <person name="Thang M."/>
            <person name="Chan C."/>
        </authorList>
    </citation>
    <scope>NUCLEOTIDE SEQUENCE [LARGE SCALE GENOMIC DNA]</scope>
</reference>
<name>A0ABN9SDA3_9DINO</name>
<dbReference type="CDD" id="cd19071">
    <property type="entry name" value="AKR_AKR1-5-like"/>
    <property type="match status" value="1"/>
</dbReference>
<dbReference type="InterPro" id="IPR036812">
    <property type="entry name" value="NAD(P)_OxRdtase_dom_sf"/>
</dbReference>
<feature type="non-terminal residue" evidence="2">
    <location>
        <position position="1"/>
    </location>
</feature>
<proteinExistence type="predicted"/>
<dbReference type="SUPFAM" id="SSF51430">
    <property type="entry name" value="NAD(P)-linked oxidoreductase"/>
    <property type="match status" value="1"/>
</dbReference>
<sequence>AYSNEREVGAAIRDSGVPREDVFLATKISDPAEFGQLERRFEAQLADLGTDYLDLYMLHSPGGREANEAAWRGMERLHDRGAVRSLGVSNFGAAELLELLSFARVKPVYLQNKFSVYSPGEQQVGDVAILALAREHGIQVMGYSVINPWPLMLPPMEDPHVQAVAARCGRSPAQVLHRWALQLGVAVIPKSGTPARIAENLRVADFDLSELDMRLLSGLVVLSESMEGKLSPPWADDVYGFGAQLGTAAV</sequence>